<dbReference type="InterPro" id="IPR050314">
    <property type="entry name" value="Glycosyl_Hydrlase_18"/>
</dbReference>
<dbReference type="PANTHER" id="PTHR11177:SF337">
    <property type="entry name" value="CHITINASE"/>
    <property type="match status" value="1"/>
</dbReference>
<dbReference type="EMBL" id="MK253728">
    <property type="protein sequence ID" value="QDJ94325.1"/>
    <property type="molecule type" value="Genomic_DNA"/>
</dbReference>
<dbReference type="InterPro" id="IPR017853">
    <property type="entry name" value="GH"/>
</dbReference>
<evidence type="ECO:0000256" key="1">
    <source>
        <dbReference type="ARBA" id="ARBA00012729"/>
    </source>
</evidence>
<dbReference type="PANTHER" id="PTHR11177">
    <property type="entry name" value="CHITINASE"/>
    <property type="match status" value="1"/>
</dbReference>
<keyword evidence="2" id="KW-0732">Signal</keyword>
<dbReference type="EC" id="3.2.1.14" evidence="1"/>
<dbReference type="SMART" id="SM00636">
    <property type="entry name" value="Glyco_18"/>
    <property type="match status" value="1"/>
</dbReference>
<feature type="signal peptide" evidence="2">
    <location>
        <begin position="1"/>
        <end position="17"/>
    </location>
</feature>
<dbReference type="InterPro" id="IPR001223">
    <property type="entry name" value="Glyco_hydro18_cat"/>
</dbReference>
<accession>A0A514TP99</accession>
<sequence>MKTSLITFLAAAAVASAAGPRYAMYFDQWHYKNLPPKEVTAGINYVITAFADPKDLILPVPKYEPFMKLNEIRALFDAGTKVCLAIGGWGMNEGFDTAAVSDESRKNFAKNVANITTALGYDCIDIDWEYPGGNGEDYKKNPNSGKASQIETYPLLLKEVKAAIGDKELSIAVPGKAGDMIAYTAEQMPKINATVDVVNVMTYDLMNRRDNLTNHHTSIKGSLAAIDRYIALGVPASKMNLGFAFYAKKFATADGVTCDKPTGCKTALLENADGTDPGLSAAVTFEIGNYVGDFDQVVKNSKADEDEGGQWYWDSATKFYWTFDTPEFIAKKFTDIVKARGLGGVMAWSLGLDSNDWSHVKAMQAGVKCLSS</sequence>
<feature type="chain" id="PRO_5022089902" description="chitinase" evidence="2">
    <location>
        <begin position="18"/>
        <end position="372"/>
    </location>
</feature>
<proteinExistence type="predicted"/>
<feature type="domain" description="GH18" evidence="3">
    <location>
        <begin position="20"/>
        <end position="370"/>
    </location>
</feature>
<dbReference type="SUPFAM" id="SSF51445">
    <property type="entry name" value="(Trans)glycosidases"/>
    <property type="match status" value="1"/>
</dbReference>
<dbReference type="InterPro" id="IPR011583">
    <property type="entry name" value="Chitinase_II/V-like_cat"/>
</dbReference>
<dbReference type="PROSITE" id="PS51910">
    <property type="entry name" value="GH18_2"/>
    <property type="match status" value="1"/>
</dbReference>
<organism evidence="4">
    <name type="scientific">Cordyceps cicadae</name>
    <dbReference type="NCBI Taxonomy" id="218633"/>
    <lineage>
        <taxon>Eukaryota</taxon>
        <taxon>Fungi</taxon>
        <taxon>Dikarya</taxon>
        <taxon>Ascomycota</taxon>
        <taxon>Pezizomycotina</taxon>
        <taxon>Sordariomycetes</taxon>
        <taxon>Hypocreomycetidae</taxon>
        <taxon>Hypocreales</taxon>
        <taxon>Cordycipitaceae</taxon>
        <taxon>Cordyceps</taxon>
    </lineage>
</organism>
<evidence type="ECO:0000259" key="3">
    <source>
        <dbReference type="PROSITE" id="PS51910"/>
    </source>
</evidence>
<dbReference type="GO" id="GO:0006032">
    <property type="term" value="P:chitin catabolic process"/>
    <property type="evidence" value="ECO:0007669"/>
    <property type="project" value="TreeGrafter"/>
</dbReference>
<dbReference type="AlphaFoldDB" id="A0A514TP99"/>
<dbReference type="Pfam" id="PF00704">
    <property type="entry name" value="Glyco_hydro_18"/>
    <property type="match status" value="1"/>
</dbReference>
<dbReference type="GO" id="GO:0008061">
    <property type="term" value="F:chitin binding"/>
    <property type="evidence" value="ECO:0007669"/>
    <property type="project" value="InterPro"/>
</dbReference>
<dbReference type="Gene3D" id="3.20.20.80">
    <property type="entry name" value="Glycosidases"/>
    <property type="match status" value="1"/>
</dbReference>
<evidence type="ECO:0000256" key="2">
    <source>
        <dbReference type="SAM" id="SignalP"/>
    </source>
</evidence>
<evidence type="ECO:0000313" key="4">
    <source>
        <dbReference type="EMBL" id="QDJ94325.1"/>
    </source>
</evidence>
<reference evidence="4" key="1">
    <citation type="submission" date="2018-11" db="EMBL/GenBank/DDBJ databases">
        <title>Identification and characterization of the chitinase genes of glycoside hydrolase family 18 (GH18) from genome of the entomopathogenic fungus Paecilomyces cicadae.</title>
        <authorList>
            <person name="Peng Y."/>
            <person name="Ye L."/>
            <person name="Li S."/>
            <person name="Li S."/>
            <person name="Xu H."/>
            <person name="Liu D."/>
            <person name="Jiang J."/>
            <person name="Dang X."/>
        </authorList>
    </citation>
    <scope>NUCLEOTIDE SEQUENCE</scope>
    <source>
        <strain evidence="4">ZJ1611</strain>
    </source>
</reference>
<dbReference type="GO" id="GO:0008843">
    <property type="term" value="F:endochitinase activity"/>
    <property type="evidence" value="ECO:0007669"/>
    <property type="project" value="UniProtKB-EC"/>
</dbReference>
<name>A0A514TP99_9HYPO</name>
<dbReference type="GO" id="GO:0005576">
    <property type="term" value="C:extracellular region"/>
    <property type="evidence" value="ECO:0007669"/>
    <property type="project" value="TreeGrafter"/>
</dbReference>
<dbReference type="GO" id="GO:0005975">
    <property type="term" value="P:carbohydrate metabolic process"/>
    <property type="evidence" value="ECO:0007669"/>
    <property type="project" value="InterPro"/>
</dbReference>
<protein>
    <recommendedName>
        <fullName evidence="1">chitinase</fullName>
        <ecNumber evidence="1">3.2.1.14</ecNumber>
    </recommendedName>
</protein>